<comment type="caution">
    <text evidence="2">The sequence shown here is derived from an EMBL/GenBank/DDBJ whole genome shotgun (WGS) entry which is preliminary data.</text>
</comment>
<organism evidence="2 3">
    <name type="scientific">Symbiodinium natans</name>
    <dbReference type="NCBI Taxonomy" id="878477"/>
    <lineage>
        <taxon>Eukaryota</taxon>
        <taxon>Sar</taxon>
        <taxon>Alveolata</taxon>
        <taxon>Dinophyceae</taxon>
        <taxon>Suessiales</taxon>
        <taxon>Symbiodiniaceae</taxon>
        <taxon>Symbiodinium</taxon>
    </lineage>
</organism>
<evidence type="ECO:0000313" key="2">
    <source>
        <dbReference type="EMBL" id="CAE7238827.1"/>
    </source>
</evidence>
<accession>A0A812KZ81</accession>
<protein>
    <submittedName>
        <fullName evidence="2">Uncharacterized protein</fullName>
    </submittedName>
</protein>
<proteinExistence type="predicted"/>
<feature type="compositionally biased region" description="Basic and acidic residues" evidence="1">
    <location>
        <begin position="39"/>
        <end position="50"/>
    </location>
</feature>
<feature type="compositionally biased region" description="Low complexity" evidence="1">
    <location>
        <begin position="150"/>
        <end position="164"/>
    </location>
</feature>
<reference evidence="2" key="1">
    <citation type="submission" date="2021-02" db="EMBL/GenBank/DDBJ databases">
        <authorList>
            <person name="Dougan E. K."/>
            <person name="Rhodes N."/>
            <person name="Thang M."/>
            <person name="Chan C."/>
        </authorList>
    </citation>
    <scope>NUCLEOTIDE SEQUENCE</scope>
</reference>
<feature type="region of interest" description="Disordered" evidence="1">
    <location>
        <begin position="145"/>
        <end position="164"/>
    </location>
</feature>
<feature type="region of interest" description="Disordered" evidence="1">
    <location>
        <begin position="1"/>
        <end position="50"/>
    </location>
</feature>
<keyword evidence="3" id="KW-1185">Reference proteome</keyword>
<dbReference type="AlphaFoldDB" id="A0A812KZ81"/>
<dbReference type="OrthoDB" id="438502at2759"/>
<sequence length="164" mass="17776">MRSWSERQRLPPLTERPASPEGRKSQPQSMLSTGVVARRRQEPLRLDPLRHTQGDCLASLGKLDKEPFRQSIQVLGRERQRRDGKALAAELAGPPPTTTQEPVETRCKAQAVASLQRFFFEELKGCGDVNAAAASALRRLADEGSSDVLAAAASPSEATSAGDD</sequence>
<dbReference type="EMBL" id="CAJNDS010000879">
    <property type="protein sequence ID" value="CAE7238827.1"/>
    <property type="molecule type" value="Genomic_DNA"/>
</dbReference>
<evidence type="ECO:0000313" key="3">
    <source>
        <dbReference type="Proteomes" id="UP000604046"/>
    </source>
</evidence>
<name>A0A812KZ81_9DINO</name>
<evidence type="ECO:0000256" key="1">
    <source>
        <dbReference type="SAM" id="MobiDB-lite"/>
    </source>
</evidence>
<dbReference type="Proteomes" id="UP000604046">
    <property type="component" value="Unassembled WGS sequence"/>
</dbReference>
<gene>
    <name evidence="2" type="ORF">SNAT2548_LOCUS10524</name>
</gene>